<dbReference type="GO" id="GO:0016787">
    <property type="term" value="F:hydrolase activity"/>
    <property type="evidence" value="ECO:0007669"/>
    <property type="project" value="InterPro"/>
</dbReference>
<reference evidence="2" key="2">
    <citation type="submission" date="2020-09" db="EMBL/GenBank/DDBJ databases">
        <authorList>
            <person name="Sun Q."/>
            <person name="Ohkuma M."/>
        </authorList>
    </citation>
    <scope>NUCLEOTIDE SEQUENCE</scope>
    <source>
        <strain evidence="2">JCM 19831</strain>
    </source>
</reference>
<evidence type="ECO:0000313" key="2">
    <source>
        <dbReference type="EMBL" id="GGM85051.1"/>
    </source>
</evidence>
<organism evidence="2 3">
    <name type="scientific">Dactylosporangium sucinum</name>
    <dbReference type="NCBI Taxonomy" id="1424081"/>
    <lineage>
        <taxon>Bacteria</taxon>
        <taxon>Bacillati</taxon>
        <taxon>Actinomycetota</taxon>
        <taxon>Actinomycetes</taxon>
        <taxon>Micromonosporales</taxon>
        <taxon>Micromonosporaceae</taxon>
        <taxon>Dactylosporangium</taxon>
    </lineage>
</organism>
<reference evidence="2" key="1">
    <citation type="journal article" date="2014" name="Int. J. Syst. Evol. Microbiol.">
        <title>Complete genome sequence of Corynebacterium casei LMG S-19264T (=DSM 44701T), isolated from a smear-ripened cheese.</title>
        <authorList>
            <consortium name="US DOE Joint Genome Institute (JGI-PGF)"/>
            <person name="Walter F."/>
            <person name="Albersmeier A."/>
            <person name="Kalinowski J."/>
            <person name="Ruckert C."/>
        </authorList>
    </citation>
    <scope>NUCLEOTIDE SEQUENCE</scope>
    <source>
        <strain evidence="2">JCM 19831</strain>
    </source>
</reference>
<dbReference type="Pfam" id="PF04909">
    <property type="entry name" value="Amidohydro_2"/>
    <property type="match status" value="1"/>
</dbReference>
<evidence type="ECO:0000313" key="3">
    <source>
        <dbReference type="Proteomes" id="UP000642070"/>
    </source>
</evidence>
<evidence type="ECO:0000259" key="1">
    <source>
        <dbReference type="Pfam" id="PF04909"/>
    </source>
</evidence>
<dbReference type="RefSeq" id="WP_190257475.1">
    <property type="nucleotide sequence ID" value="NZ_BMPI01000099.1"/>
</dbReference>
<dbReference type="InterPro" id="IPR032466">
    <property type="entry name" value="Metal_Hydrolase"/>
</dbReference>
<dbReference type="InterPro" id="IPR052358">
    <property type="entry name" value="Aro_Compnd_Degr_Hydrolases"/>
</dbReference>
<comment type="caution">
    <text evidence="2">The sequence shown here is derived from an EMBL/GenBank/DDBJ whole genome shotgun (WGS) entry which is preliminary data.</text>
</comment>
<sequence>MREPGAAAGIVDCHVHVGLTKYRPVEDYRDSMRRCCIDRAVLVQYLGNADNAYLERVVQEDPEVFTGIGLVDPDDPAAPRQIDELARRGVLGGVRLPARVRGDVWKAMDAHGLTASVTGPFTDVVDDTFLDVVDHHPGVHFRLEHLGWLRFADDPAPYPGFRRFLRLAERPNTSASWSGFFLNAATPYPYPDAVPYLRMCLAAFGADRLMWSGDWNRAGGTDADYAAAVAHVTDHMTFLGPDERDRVLGRSAATILGRVSWV</sequence>
<dbReference type="SUPFAM" id="SSF51556">
    <property type="entry name" value="Metallo-dependent hydrolases"/>
    <property type="match status" value="1"/>
</dbReference>
<gene>
    <name evidence="2" type="ORF">GCM10007977_103410</name>
</gene>
<dbReference type="PANTHER" id="PTHR35563:SF2">
    <property type="entry name" value="BARREL METAL-DEPENDENT HYDROLASE, PUTATIVE (AFU_ORTHOLOGUE AFUA_1G16240)-RELATED"/>
    <property type="match status" value="1"/>
</dbReference>
<dbReference type="Proteomes" id="UP000642070">
    <property type="component" value="Unassembled WGS sequence"/>
</dbReference>
<accession>A0A917X617</accession>
<dbReference type="PANTHER" id="PTHR35563">
    <property type="entry name" value="BARREL METAL-DEPENDENT HYDROLASE, PUTATIVE (AFU_ORTHOLOGUE AFUA_1G16240)-RELATED"/>
    <property type="match status" value="1"/>
</dbReference>
<name>A0A917X617_9ACTN</name>
<dbReference type="InterPro" id="IPR006680">
    <property type="entry name" value="Amidohydro-rel"/>
</dbReference>
<proteinExistence type="predicted"/>
<keyword evidence="3" id="KW-1185">Reference proteome</keyword>
<feature type="domain" description="Amidohydrolase-related" evidence="1">
    <location>
        <begin position="24"/>
        <end position="257"/>
    </location>
</feature>
<protein>
    <recommendedName>
        <fullName evidence="1">Amidohydrolase-related domain-containing protein</fullName>
    </recommendedName>
</protein>
<dbReference type="AlphaFoldDB" id="A0A917X617"/>
<dbReference type="Gene3D" id="3.20.20.140">
    <property type="entry name" value="Metal-dependent hydrolases"/>
    <property type="match status" value="1"/>
</dbReference>
<dbReference type="EMBL" id="BMPI01000099">
    <property type="protein sequence ID" value="GGM85051.1"/>
    <property type="molecule type" value="Genomic_DNA"/>
</dbReference>